<keyword evidence="1" id="KW-0732">Signal</keyword>
<proteinExistence type="predicted"/>
<dbReference type="PANTHER" id="PTHR46769">
    <property type="entry name" value="POLYCYSTIC KIDNEY AND HEPATIC DISEASE 1 (AUTOSOMAL RECESSIVE)-LIKE 1"/>
    <property type="match status" value="1"/>
</dbReference>
<evidence type="ECO:0000256" key="1">
    <source>
        <dbReference type="ARBA" id="ARBA00022729"/>
    </source>
</evidence>
<dbReference type="PROSITE" id="PS51484">
    <property type="entry name" value="G8"/>
    <property type="match status" value="1"/>
</dbReference>
<dbReference type="EMBL" id="CAJOBJ010019508">
    <property type="protein sequence ID" value="CAF4205029.1"/>
    <property type="molecule type" value="Genomic_DNA"/>
</dbReference>
<dbReference type="Proteomes" id="UP000681720">
    <property type="component" value="Unassembled WGS sequence"/>
</dbReference>
<feature type="non-terminal residue" evidence="3">
    <location>
        <position position="1"/>
    </location>
</feature>
<evidence type="ECO:0000259" key="2">
    <source>
        <dbReference type="PROSITE" id="PS51484"/>
    </source>
</evidence>
<feature type="non-terminal residue" evidence="3">
    <location>
        <position position="120"/>
    </location>
</feature>
<gene>
    <name evidence="3" type="ORF">GIL414_LOCUS21761</name>
</gene>
<dbReference type="InterPro" id="IPR052387">
    <property type="entry name" value="Fibrocystin"/>
</dbReference>
<dbReference type="AlphaFoldDB" id="A0A8S2S4W0"/>
<feature type="domain" description="G8" evidence="2">
    <location>
        <begin position="1"/>
        <end position="41"/>
    </location>
</feature>
<organism evidence="3 4">
    <name type="scientific">Rotaria magnacalcarata</name>
    <dbReference type="NCBI Taxonomy" id="392030"/>
    <lineage>
        <taxon>Eukaryota</taxon>
        <taxon>Metazoa</taxon>
        <taxon>Spiralia</taxon>
        <taxon>Gnathifera</taxon>
        <taxon>Rotifera</taxon>
        <taxon>Eurotatoria</taxon>
        <taxon>Bdelloidea</taxon>
        <taxon>Philodinida</taxon>
        <taxon>Philodinidae</taxon>
        <taxon>Rotaria</taxon>
    </lineage>
</organism>
<evidence type="ECO:0000313" key="4">
    <source>
        <dbReference type="Proteomes" id="UP000681720"/>
    </source>
</evidence>
<comment type="caution">
    <text evidence="3">The sequence shown here is derived from an EMBL/GenBank/DDBJ whole genome shotgun (WGS) entry which is preliminary data.</text>
</comment>
<dbReference type="InterPro" id="IPR019316">
    <property type="entry name" value="G8_domain"/>
</dbReference>
<dbReference type="PANTHER" id="PTHR46769:SF2">
    <property type="entry name" value="FIBROCYSTIN-L ISOFORM 2 PRECURSOR-RELATED"/>
    <property type="match status" value="1"/>
</dbReference>
<name>A0A8S2S4W0_9BILA</name>
<accession>A0A8S2S4W0</accession>
<reference evidence="3" key="1">
    <citation type="submission" date="2021-02" db="EMBL/GenBank/DDBJ databases">
        <authorList>
            <person name="Nowell W R."/>
        </authorList>
    </citation>
    <scope>NUCLEOTIDE SEQUENCE</scope>
</reference>
<evidence type="ECO:0000313" key="3">
    <source>
        <dbReference type="EMBL" id="CAF4205029.1"/>
    </source>
</evidence>
<protein>
    <recommendedName>
        <fullName evidence="2">G8 domain-containing protein</fullName>
    </recommendedName>
</protein>
<sequence length="120" mass="12680">SSVNVLLPNNAGSIGPRVIGVLGGLDLHGIPHNVSWTRLASTASAGQTSITLREPVDWTIGNEIILTTTDTRIEHSERRTIDAINGPGTVITLNSALTYTHIVINNVFPNGEVYQVAGAV</sequence>